<protein>
    <recommendedName>
        <fullName evidence="3">DUF2283 domain-containing protein</fullName>
    </recommendedName>
</protein>
<accession>A0A1F5P6W2</accession>
<sequence>MTKNKEKKISYEPEADILRVEIGKGHIDYASEIGNISVHFNKKGIPLYLEILEATKFLKESKNELSKAGVPEFAF</sequence>
<dbReference type="Pfam" id="PF10049">
    <property type="entry name" value="DUF2283"/>
    <property type="match status" value="1"/>
</dbReference>
<dbReference type="Proteomes" id="UP000176786">
    <property type="component" value="Unassembled WGS sequence"/>
</dbReference>
<evidence type="ECO:0000313" key="1">
    <source>
        <dbReference type="EMBL" id="OGE85575.1"/>
    </source>
</evidence>
<evidence type="ECO:0008006" key="3">
    <source>
        <dbReference type="Google" id="ProtNLM"/>
    </source>
</evidence>
<organism evidence="1 2">
    <name type="scientific">Candidatus Doudnabacteria bacterium RIFCSPHIGHO2_02_FULL_46_11</name>
    <dbReference type="NCBI Taxonomy" id="1817832"/>
    <lineage>
        <taxon>Bacteria</taxon>
        <taxon>Candidatus Doudnaibacteriota</taxon>
    </lineage>
</organism>
<dbReference type="STRING" id="1817832.A3J48_04635"/>
<reference evidence="1 2" key="1">
    <citation type="journal article" date="2016" name="Nat. Commun.">
        <title>Thousands of microbial genomes shed light on interconnected biogeochemical processes in an aquifer system.</title>
        <authorList>
            <person name="Anantharaman K."/>
            <person name="Brown C.T."/>
            <person name="Hug L.A."/>
            <person name="Sharon I."/>
            <person name="Castelle C.J."/>
            <person name="Probst A.J."/>
            <person name="Thomas B.C."/>
            <person name="Singh A."/>
            <person name="Wilkins M.J."/>
            <person name="Karaoz U."/>
            <person name="Brodie E.L."/>
            <person name="Williams K.H."/>
            <person name="Hubbard S.S."/>
            <person name="Banfield J.F."/>
        </authorList>
    </citation>
    <scope>NUCLEOTIDE SEQUENCE [LARGE SCALE GENOMIC DNA]</scope>
</reference>
<proteinExistence type="predicted"/>
<dbReference type="EMBL" id="MFES01000025">
    <property type="protein sequence ID" value="OGE85575.1"/>
    <property type="molecule type" value="Genomic_DNA"/>
</dbReference>
<name>A0A1F5P6W2_9BACT</name>
<comment type="caution">
    <text evidence="1">The sequence shown here is derived from an EMBL/GenBank/DDBJ whole genome shotgun (WGS) entry which is preliminary data.</text>
</comment>
<evidence type="ECO:0000313" key="2">
    <source>
        <dbReference type="Proteomes" id="UP000176786"/>
    </source>
</evidence>
<dbReference type="AlphaFoldDB" id="A0A1F5P6W2"/>
<gene>
    <name evidence="1" type="ORF">A3J48_04635</name>
</gene>
<dbReference type="InterPro" id="IPR019270">
    <property type="entry name" value="DUF2283"/>
</dbReference>